<keyword evidence="4" id="KW-1185">Reference proteome</keyword>
<feature type="domain" description="LysR substrate-binding" evidence="2">
    <location>
        <begin position="3"/>
        <end position="199"/>
    </location>
</feature>
<reference evidence="3 4" key="1">
    <citation type="journal article" date="2021" name="Int. J. Syst. Evol. Microbiol.">
        <title>Novosphingobium decolorationis sp. nov., an aniline blue-decolourizing bacterium isolated from East Pacific sediment.</title>
        <authorList>
            <person name="Chen X."/>
            <person name="Dong B."/>
            <person name="Chen T."/>
            <person name="Ren N."/>
            <person name="Wang J."/>
            <person name="Xu Y."/>
            <person name="Yang J."/>
            <person name="Zhu S."/>
            <person name="Chen J."/>
        </authorList>
    </citation>
    <scope>NUCLEOTIDE SEQUENCE [LARGE SCALE GENOMIC DNA]</scope>
    <source>
        <strain evidence="3 4">502str22</strain>
    </source>
</reference>
<evidence type="ECO:0000313" key="3">
    <source>
        <dbReference type="EMBL" id="QVM86305.1"/>
    </source>
</evidence>
<evidence type="ECO:0000256" key="1">
    <source>
        <dbReference type="ARBA" id="ARBA00009437"/>
    </source>
</evidence>
<organism evidence="3 4">
    <name type="scientific">Novosphingobium decolorationis</name>
    <dbReference type="NCBI Taxonomy" id="2698673"/>
    <lineage>
        <taxon>Bacteria</taxon>
        <taxon>Pseudomonadati</taxon>
        <taxon>Pseudomonadota</taxon>
        <taxon>Alphaproteobacteria</taxon>
        <taxon>Sphingomonadales</taxon>
        <taxon>Sphingomonadaceae</taxon>
        <taxon>Novosphingobium</taxon>
    </lineage>
</organism>
<dbReference type="InterPro" id="IPR058163">
    <property type="entry name" value="LysR-type_TF_proteobact-type"/>
</dbReference>
<gene>
    <name evidence="3" type="ORF">HT578_17595</name>
</gene>
<dbReference type="Proteomes" id="UP000677126">
    <property type="component" value="Chromosome"/>
</dbReference>
<evidence type="ECO:0000259" key="2">
    <source>
        <dbReference type="Pfam" id="PF03466"/>
    </source>
</evidence>
<dbReference type="InterPro" id="IPR005119">
    <property type="entry name" value="LysR_subst-bd"/>
</dbReference>
<dbReference type="Gene3D" id="3.40.190.10">
    <property type="entry name" value="Periplasmic binding protein-like II"/>
    <property type="match status" value="2"/>
</dbReference>
<evidence type="ECO:0000313" key="4">
    <source>
        <dbReference type="Proteomes" id="UP000677126"/>
    </source>
</evidence>
<dbReference type="Pfam" id="PF03466">
    <property type="entry name" value="LysR_substrate"/>
    <property type="match status" value="1"/>
</dbReference>
<proteinExistence type="inferred from homology"/>
<dbReference type="PANTHER" id="PTHR30537:SF1">
    <property type="entry name" value="HTH-TYPE TRANSCRIPTIONAL REGULATOR PGRR"/>
    <property type="match status" value="1"/>
</dbReference>
<dbReference type="EMBL" id="CP054856">
    <property type="protein sequence ID" value="QVM86305.1"/>
    <property type="molecule type" value="Genomic_DNA"/>
</dbReference>
<protein>
    <recommendedName>
        <fullName evidence="2">LysR substrate-binding domain-containing protein</fullName>
    </recommendedName>
</protein>
<sequence length="213" mass="23386">MNALSHAARLLLGPVIARYSAEHPEVGLEVVVQDAMVDIVGEDFDAGIRFGDRMPEDMIAIPLGDPLLWVMAASPAYLEAAREPESPEDLARHRCIGMRTGTGAMCHWELVTGKAARTLNLSWSAVVHESALAIGIARDHCGIAYCLRERVTDLIDAGQLREVLHQGASPGEAIHIYYPSRRQQPETLRKIITMIRDEARTRSAKRPTSLSNG</sequence>
<accession>A0ABX8EBR4</accession>
<dbReference type="SUPFAM" id="SSF53850">
    <property type="entry name" value="Periplasmic binding protein-like II"/>
    <property type="match status" value="1"/>
</dbReference>
<comment type="similarity">
    <text evidence="1">Belongs to the LysR transcriptional regulatory family.</text>
</comment>
<name>A0ABX8EBR4_9SPHN</name>
<dbReference type="PANTHER" id="PTHR30537">
    <property type="entry name" value="HTH-TYPE TRANSCRIPTIONAL REGULATOR"/>
    <property type="match status" value="1"/>
</dbReference>